<evidence type="ECO:0000259" key="3">
    <source>
        <dbReference type="SMART" id="SM00328"/>
    </source>
</evidence>
<dbReference type="Pfam" id="PF02886">
    <property type="entry name" value="LBP_BPI_CETP_C"/>
    <property type="match status" value="1"/>
</dbReference>
<evidence type="ECO:0008006" key="7">
    <source>
        <dbReference type="Google" id="ProtNLM"/>
    </source>
</evidence>
<feature type="domain" description="Lipid-binding serum glycoprotein N-terminal" evidence="3">
    <location>
        <begin position="32"/>
        <end position="257"/>
    </location>
</feature>
<gene>
    <name evidence="5" type="ORF">QR680_013023</name>
</gene>
<dbReference type="InterPro" id="IPR017943">
    <property type="entry name" value="Bactericidal_perm-incr_a/b_dom"/>
</dbReference>
<dbReference type="SUPFAM" id="SSF55394">
    <property type="entry name" value="Bactericidal permeability-increasing protein, BPI"/>
    <property type="match status" value="2"/>
</dbReference>
<dbReference type="InterPro" id="IPR001124">
    <property type="entry name" value="Lipid-bd_serum_glycop_C"/>
</dbReference>
<comment type="caution">
    <text evidence="5">The sequence shown here is derived from an EMBL/GenBank/DDBJ whole genome shotgun (WGS) entry which is preliminary data.</text>
</comment>
<sequence>MAPSSPFRHNHAPHCVAAASRPRRRPLLLGSIGDRGVDVLAGTAVTLLDERLPGFRLPDAEGDFGPLIKGTFRLSDIIISKFSVESKNVELSFEAQKGVKTKIAGLEFQIDGSYEVDVKELVEIKKKGTLRANTEGATAEVVVEMASLKGHPRLEIFECSLNLGHFAVDLEGGLVDKILDIFKRLIAGGLKRRLDLVVCDKLVSAVAEEVDTLLQTMALEVTFLDGFRFDFGLTSDPRVGTDSISVPLQGKFWFTGHENDSSMPRPSGSLKPLSRHEMVCVSLDAQGVFGSAAYAFQKSPRSRFVVDSDILKHLPAKVRDFFHCDCPDDLCIGAILPTVRKHCRAGASLQFELNATAVVSPIVANSSGVFATLRTNGTFELLFPDQTRFDLSDIGSETVVLLEDSLHVEDGSLKGRVRLISTEVSVIYSSFGPISKYFLNLIWDEAVSYVIRGTVNPLLEKGIQLPRIPHFDLANSSINFGDNQVFFCSDFVLSLE</sequence>
<name>A0AA39I5R4_9BILA</name>
<dbReference type="Gene3D" id="3.15.20.10">
    <property type="entry name" value="Bactericidal permeability-increasing protein, domain 2"/>
    <property type="match status" value="1"/>
</dbReference>
<dbReference type="AlphaFoldDB" id="A0AA39I5R4"/>
<evidence type="ECO:0000256" key="1">
    <source>
        <dbReference type="ARBA" id="ARBA00007292"/>
    </source>
</evidence>
<dbReference type="Gene3D" id="3.15.10.10">
    <property type="entry name" value="Bactericidal permeability-increasing protein, domain 1"/>
    <property type="match status" value="1"/>
</dbReference>
<evidence type="ECO:0000256" key="2">
    <source>
        <dbReference type="ARBA" id="ARBA00023157"/>
    </source>
</evidence>
<keyword evidence="6" id="KW-1185">Reference proteome</keyword>
<dbReference type="SMART" id="SM00329">
    <property type="entry name" value="BPI2"/>
    <property type="match status" value="1"/>
</dbReference>
<dbReference type="InterPro" id="IPR017942">
    <property type="entry name" value="Lipid-bd_serum_glycop_N"/>
</dbReference>
<dbReference type="GO" id="GO:0008289">
    <property type="term" value="F:lipid binding"/>
    <property type="evidence" value="ECO:0007669"/>
    <property type="project" value="InterPro"/>
</dbReference>
<accession>A0AA39I5R4</accession>
<protein>
    <recommendedName>
        <fullName evidence="7">Lipid-binding serum glycoprotein C-terminal domain-containing protein</fullName>
    </recommendedName>
</protein>
<evidence type="ECO:0000313" key="6">
    <source>
        <dbReference type="Proteomes" id="UP001175271"/>
    </source>
</evidence>
<evidence type="ECO:0000259" key="4">
    <source>
        <dbReference type="SMART" id="SM00329"/>
    </source>
</evidence>
<dbReference type="Pfam" id="PF01273">
    <property type="entry name" value="LBP_BPI_CETP"/>
    <property type="match status" value="1"/>
</dbReference>
<proteinExistence type="inferred from homology"/>
<dbReference type="SMART" id="SM00328">
    <property type="entry name" value="BPI1"/>
    <property type="match status" value="1"/>
</dbReference>
<reference evidence="5" key="1">
    <citation type="submission" date="2023-06" db="EMBL/GenBank/DDBJ databases">
        <title>Genomic analysis of the entomopathogenic nematode Steinernema hermaphroditum.</title>
        <authorList>
            <person name="Schwarz E.M."/>
            <person name="Heppert J.K."/>
            <person name="Baniya A."/>
            <person name="Schwartz H.T."/>
            <person name="Tan C.-H."/>
            <person name="Antoshechkin I."/>
            <person name="Sternberg P.W."/>
            <person name="Goodrich-Blair H."/>
            <person name="Dillman A.R."/>
        </authorList>
    </citation>
    <scope>NUCLEOTIDE SEQUENCE</scope>
    <source>
        <strain evidence="5">PS9179</strain>
        <tissue evidence="5">Whole animal</tissue>
    </source>
</reference>
<dbReference type="GO" id="GO:0005615">
    <property type="term" value="C:extracellular space"/>
    <property type="evidence" value="ECO:0007669"/>
    <property type="project" value="TreeGrafter"/>
</dbReference>
<organism evidence="5 6">
    <name type="scientific">Steinernema hermaphroditum</name>
    <dbReference type="NCBI Taxonomy" id="289476"/>
    <lineage>
        <taxon>Eukaryota</taxon>
        <taxon>Metazoa</taxon>
        <taxon>Ecdysozoa</taxon>
        <taxon>Nematoda</taxon>
        <taxon>Chromadorea</taxon>
        <taxon>Rhabditida</taxon>
        <taxon>Tylenchina</taxon>
        <taxon>Panagrolaimomorpha</taxon>
        <taxon>Strongyloidoidea</taxon>
        <taxon>Steinernematidae</taxon>
        <taxon>Steinernema</taxon>
    </lineage>
</organism>
<comment type="similarity">
    <text evidence="1">Belongs to the BPI/LBP/Plunc superfamily. BPI/LBP family.</text>
</comment>
<feature type="domain" description="Lipid-binding serum glycoprotein C-terminal" evidence="4">
    <location>
        <begin position="272"/>
        <end position="489"/>
    </location>
</feature>
<dbReference type="PANTHER" id="PTHR10504">
    <property type="entry name" value="BACTERICIDAL PERMEABILITY-INCREASING BPI PROTEIN-RELATED"/>
    <property type="match status" value="1"/>
</dbReference>
<dbReference type="PANTHER" id="PTHR10504:SF133">
    <property type="entry name" value="LIPID-BINDING SERUM GLYCOPROTEIN C-TERMINAL DOMAIN-CONTAINING PROTEIN"/>
    <property type="match status" value="1"/>
</dbReference>
<dbReference type="Proteomes" id="UP001175271">
    <property type="component" value="Unassembled WGS sequence"/>
</dbReference>
<keyword evidence="2" id="KW-1015">Disulfide bond</keyword>
<evidence type="ECO:0000313" key="5">
    <source>
        <dbReference type="EMBL" id="KAK0417461.1"/>
    </source>
</evidence>
<dbReference type="EMBL" id="JAUCMV010000002">
    <property type="protein sequence ID" value="KAK0417461.1"/>
    <property type="molecule type" value="Genomic_DNA"/>
</dbReference>
<dbReference type="InterPro" id="IPR032942">
    <property type="entry name" value="BPI/LBP/Plunc"/>
</dbReference>